<evidence type="ECO:0000313" key="1">
    <source>
        <dbReference type="EMBL" id="KAK3727062.1"/>
    </source>
</evidence>
<accession>A0AAE1CQB3</accession>
<proteinExistence type="predicted"/>
<comment type="caution">
    <text evidence="1">The sequence shown here is derived from an EMBL/GenBank/DDBJ whole genome shotgun (WGS) entry which is preliminary data.</text>
</comment>
<dbReference type="AlphaFoldDB" id="A0AAE1CQB3"/>
<reference evidence="1" key="1">
    <citation type="journal article" date="2023" name="G3 (Bethesda)">
        <title>A reference genome for the long-term kleptoplast-retaining sea slug Elysia crispata morphotype clarki.</title>
        <authorList>
            <person name="Eastman K.E."/>
            <person name="Pendleton A.L."/>
            <person name="Shaikh M.A."/>
            <person name="Suttiyut T."/>
            <person name="Ogas R."/>
            <person name="Tomko P."/>
            <person name="Gavelis G."/>
            <person name="Widhalm J.R."/>
            <person name="Wisecaver J.H."/>
        </authorList>
    </citation>
    <scope>NUCLEOTIDE SEQUENCE</scope>
    <source>
        <strain evidence="1">ECLA1</strain>
    </source>
</reference>
<keyword evidence="2" id="KW-1185">Reference proteome</keyword>
<gene>
    <name evidence="1" type="ORF">RRG08_064527</name>
</gene>
<evidence type="ECO:0000313" key="2">
    <source>
        <dbReference type="Proteomes" id="UP001283361"/>
    </source>
</evidence>
<protein>
    <submittedName>
        <fullName evidence="1">Uncharacterized protein</fullName>
    </submittedName>
</protein>
<dbReference type="EMBL" id="JAWDGP010007260">
    <property type="protein sequence ID" value="KAK3727062.1"/>
    <property type="molecule type" value="Genomic_DNA"/>
</dbReference>
<organism evidence="1 2">
    <name type="scientific">Elysia crispata</name>
    <name type="common">lettuce slug</name>
    <dbReference type="NCBI Taxonomy" id="231223"/>
    <lineage>
        <taxon>Eukaryota</taxon>
        <taxon>Metazoa</taxon>
        <taxon>Spiralia</taxon>
        <taxon>Lophotrochozoa</taxon>
        <taxon>Mollusca</taxon>
        <taxon>Gastropoda</taxon>
        <taxon>Heterobranchia</taxon>
        <taxon>Euthyneura</taxon>
        <taxon>Panpulmonata</taxon>
        <taxon>Sacoglossa</taxon>
        <taxon>Placobranchoidea</taxon>
        <taxon>Plakobranchidae</taxon>
        <taxon>Elysia</taxon>
    </lineage>
</organism>
<sequence>MLWPRIATRSAAEESGQAWIQDFLEDLVENLVDDRTSSRAPPNRLVARPTAQLHTLRAAPDGLYKLCSECKMEGVEGSQLQQRMHSL</sequence>
<name>A0AAE1CQB3_9GAST</name>
<dbReference type="Proteomes" id="UP001283361">
    <property type="component" value="Unassembled WGS sequence"/>
</dbReference>